<dbReference type="PROSITE" id="PS50987">
    <property type="entry name" value="HTH_ARSR_2"/>
    <property type="match status" value="1"/>
</dbReference>
<feature type="domain" description="HTH arsR-type" evidence="1">
    <location>
        <begin position="8"/>
        <end position="103"/>
    </location>
</feature>
<gene>
    <name evidence="2" type="ORF">J5Y06_22730</name>
</gene>
<reference evidence="2" key="1">
    <citation type="submission" date="2021-03" db="EMBL/GenBank/DDBJ databases">
        <title>Genome sequencing and assembly of Tianweitania sediminis.</title>
        <authorList>
            <person name="Chhetri G."/>
        </authorList>
    </citation>
    <scope>NUCLEOTIDE SEQUENCE</scope>
    <source>
        <strain evidence="2">Z8</strain>
    </source>
</reference>
<dbReference type="InterPro" id="IPR011991">
    <property type="entry name" value="ArsR-like_HTH"/>
</dbReference>
<dbReference type="Gene3D" id="1.10.10.10">
    <property type="entry name" value="Winged helix-like DNA-binding domain superfamily/Winged helix DNA-binding domain"/>
    <property type="match status" value="1"/>
</dbReference>
<protein>
    <submittedName>
        <fullName evidence="2">Helix-turn-helix transcriptional regulator</fullName>
    </submittedName>
</protein>
<dbReference type="EMBL" id="JAGIYY010000016">
    <property type="protein sequence ID" value="MBP0441467.1"/>
    <property type="molecule type" value="Genomic_DNA"/>
</dbReference>
<name>A0A8J7R4C0_9HYPH</name>
<evidence type="ECO:0000313" key="2">
    <source>
        <dbReference type="EMBL" id="MBP0441467.1"/>
    </source>
</evidence>
<dbReference type="InterPro" id="IPR036388">
    <property type="entry name" value="WH-like_DNA-bd_sf"/>
</dbReference>
<dbReference type="RefSeq" id="WP_209337498.1">
    <property type="nucleotide sequence ID" value="NZ_JAGIYY010000016.1"/>
</dbReference>
<accession>A0A8J7R4C0</accession>
<dbReference type="SMART" id="SM00418">
    <property type="entry name" value="HTH_ARSR"/>
    <property type="match status" value="1"/>
</dbReference>
<organism evidence="2 3">
    <name type="scientific">Tianweitania sediminis</name>
    <dbReference type="NCBI Taxonomy" id="1502156"/>
    <lineage>
        <taxon>Bacteria</taxon>
        <taxon>Pseudomonadati</taxon>
        <taxon>Pseudomonadota</taxon>
        <taxon>Alphaproteobacteria</taxon>
        <taxon>Hyphomicrobiales</taxon>
        <taxon>Phyllobacteriaceae</taxon>
        <taxon>Tianweitania</taxon>
    </lineage>
</organism>
<dbReference type="AlphaFoldDB" id="A0A8J7R4C0"/>
<proteinExistence type="predicted"/>
<dbReference type="Proteomes" id="UP000666240">
    <property type="component" value="Unassembled WGS sequence"/>
</dbReference>
<comment type="caution">
    <text evidence="2">The sequence shown here is derived from an EMBL/GenBank/DDBJ whole genome shotgun (WGS) entry which is preliminary data.</text>
</comment>
<dbReference type="GO" id="GO:0003700">
    <property type="term" value="F:DNA-binding transcription factor activity"/>
    <property type="evidence" value="ECO:0007669"/>
    <property type="project" value="InterPro"/>
</dbReference>
<evidence type="ECO:0000313" key="3">
    <source>
        <dbReference type="Proteomes" id="UP000666240"/>
    </source>
</evidence>
<dbReference type="CDD" id="cd00090">
    <property type="entry name" value="HTH_ARSR"/>
    <property type="match status" value="1"/>
</dbReference>
<dbReference type="PRINTS" id="PR00778">
    <property type="entry name" value="HTHARSR"/>
</dbReference>
<dbReference type="SUPFAM" id="SSF46785">
    <property type="entry name" value="Winged helix' DNA-binding domain"/>
    <property type="match status" value="1"/>
</dbReference>
<sequence>MMPDENGHPDVGEMEIGAIFAALADPVRRKVVLALAADRDCIRHCSAFDLPVTKATRTHHFRVLRKSGLIRQVDLGNSRTNQLRWSDLERRFPDLLRLLAAEAAADPARTTGETTRAG</sequence>
<keyword evidence="3" id="KW-1185">Reference proteome</keyword>
<evidence type="ECO:0000259" key="1">
    <source>
        <dbReference type="PROSITE" id="PS50987"/>
    </source>
</evidence>
<dbReference type="InterPro" id="IPR036390">
    <property type="entry name" value="WH_DNA-bd_sf"/>
</dbReference>
<dbReference type="InterPro" id="IPR001845">
    <property type="entry name" value="HTH_ArsR_DNA-bd_dom"/>
</dbReference>